<evidence type="ECO:0000256" key="1">
    <source>
        <dbReference type="SAM" id="MobiDB-lite"/>
    </source>
</evidence>
<dbReference type="HOGENOM" id="CLU_1538876_0_0_11"/>
<sequence>MITPGIAQPRAQKSLARARAARGVWLGAQGWKPLDGAAYRGAYAPETSYTNHFPRLLPRAPTAGCVATTANPVTCPESACPPHLRLFWRRRSRGCVRSRAPPSDLVPIPTDQGATMSNADKFENPTMDRTDANPRTAAPTCCSTERQASCCDLSEKSTCCGPAATAGREGCGCQ</sequence>
<evidence type="ECO:0000313" key="3">
    <source>
        <dbReference type="Proteomes" id="UP000008710"/>
    </source>
</evidence>
<feature type="region of interest" description="Disordered" evidence="1">
    <location>
        <begin position="99"/>
        <end position="134"/>
    </location>
</feature>
<dbReference type="Proteomes" id="UP000008710">
    <property type="component" value="Chromosome"/>
</dbReference>
<name>Q0S0Y0_RHOJR</name>
<accession>Q0S0Y0</accession>
<feature type="compositionally biased region" description="Basic and acidic residues" evidence="1">
    <location>
        <begin position="120"/>
        <end position="132"/>
    </location>
</feature>
<proteinExistence type="predicted"/>
<dbReference type="KEGG" id="rha:RHA1_ro07040"/>
<dbReference type="AlphaFoldDB" id="Q0S0Y0"/>
<reference evidence="3" key="1">
    <citation type="journal article" date="2006" name="Proc. Natl. Acad. Sci. U.S.A.">
        <title>The complete genome of Rhodococcus sp. RHA1 provides insights into a catabolic powerhouse.</title>
        <authorList>
            <person name="McLeod M.P."/>
            <person name="Warren R.L."/>
            <person name="Hsiao W.W.L."/>
            <person name="Araki N."/>
            <person name="Myhre M."/>
            <person name="Fernandes C."/>
            <person name="Miyazawa D."/>
            <person name="Wong W."/>
            <person name="Lillquist A.L."/>
            <person name="Wang D."/>
            <person name="Dosanjh M."/>
            <person name="Hara H."/>
            <person name="Petrescu A."/>
            <person name="Morin R.D."/>
            <person name="Yang G."/>
            <person name="Stott J.M."/>
            <person name="Schein J.E."/>
            <person name="Shin H."/>
            <person name="Smailus D."/>
            <person name="Siddiqui A.S."/>
            <person name="Marra M.A."/>
            <person name="Jones S.J.M."/>
            <person name="Holt R."/>
            <person name="Brinkman F.S.L."/>
            <person name="Miyauchi K."/>
            <person name="Fukuda M."/>
            <person name="Davies J.E."/>
            <person name="Mohn W.W."/>
            <person name="Eltis L.D."/>
        </authorList>
    </citation>
    <scope>NUCLEOTIDE SEQUENCE [LARGE SCALE GENOMIC DNA]</scope>
    <source>
        <strain evidence="3">RHA1</strain>
    </source>
</reference>
<organism evidence="2 3">
    <name type="scientific">Rhodococcus jostii (strain RHA1)</name>
    <dbReference type="NCBI Taxonomy" id="101510"/>
    <lineage>
        <taxon>Bacteria</taxon>
        <taxon>Bacillati</taxon>
        <taxon>Actinomycetota</taxon>
        <taxon>Actinomycetes</taxon>
        <taxon>Mycobacteriales</taxon>
        <taxon>Nocardiaceae</taxon>
        <taxon>Rhodococcus</taxon>
    </lineage>
</organism>
<protein>
    <submittedName>
        <fullName evidence="2">Uncharacterized protein</fullName>
    </submittedName>
</protein>
<evidence type="ECO:0000313" key="2">
    <source>
        <dbReference type="EMBL" id="ABG98806.1"/>
    </source>
</evidence>
<gene>
    <name evidence="2" type="ordered locus">RHA1_ro07040</name>
</gene>
<dbReference type="EMBL" id="CP000431">
    <property type="protein sequence ID" value="ABG98806.1"/>
    <property type="molecule type" value="Genomic_DNA"/>
</dbReference>